<dbReference type="AlphaFoldDB" id="W4K5T1"/>
<dbReference type="InterPro" id="IPR049730">
    <property type="entry name" value="SNF2/RAD54-like_C"/>
</dbReference>
<dbReference type="PROSITE" id="PS51194">
    <property type="entry name" value="HELICASE_CTER"/>
    <property type="match status" value="1"/>
</dbReference>
<dbReference type="GO" id="GO:0000724">
    <property type="term" value="P:double-strand break repair via homologous recombination"/>
    <property type="evidence" value="ECO:0007669"/>
    <property type="project" value="TreeGrafter"/>
</dbReference>
<accession>W4K5T1</accession>
<dbReference type="InterPro" id="IPR001650">
    <property type="entry name" value="Helicase_C-like"/>
</dbReference>
<evidence type="ECO:0008006" key="8">
    <source>
        <dbReference type="Google" id="ProtNLM"/>
    </source>
</evidence>
<dbReference type="STRING" id="747525.W4K5T1"/>
<dbReference type="GO" id="GO:0016787">
    <property type="term" value="F:hydrolase activity"/>
    <property type="evidence" value="ECO:0007669"/>
    <property type="project" value="UniProtKB-KW"/>
</dbReference>
<dbReference type="FunFam" id="3.40.50.10810:FF:000020">
    <property type="entry name" value="DNA repair and recombination protein RAD54B"/>
    <property type="match status" value="1"/>
</dbReference>
<dbReference type="Pfam" id="PF00271">
    <property type="entry name" value="Helicase_C"/>
    <property type="match status" value="1"/>
</dbReference>
<dbReference type="GeneID" id="20666812"/>
<dbReference type="PROSITE" id="PS51192">
    <property type="entry name" value="HELICASE_ATP_BIND_1"/>
    <property type="match status" value="1"/>
</dbReference>
<dbReference type="Gene3D" id="3.40.50.300">
    <property type="entry name" value="P-loop containing nucleotide triphosphate hydrolases"/>
    <property type="match status" value="1"/>
</dbReference>
<dbReference type="CDD" id="cd18793">
    <property type="entry name" value="SF2_C_SNF"/>
    <property type="match status" value="1"/>
</dbReference>
<dbReference type="eggNOG" id="KOG0390">
    <property type="taxonomic scope" value="Eukaryota"/>
</dbReference>
<keyword evidence="2" id="KW-0378">Hydrolase</keyword>
<reference evidence="6 7" key="1">
    <citation type="journal article" date="2012" name="New Phytol.">
        <title>Insight into trade-off between wood decay and parasitism from the genome of a fungal forest pathogen.</title>
        <authorList>
            <person name="Olson A."/>
            <person name="Aerts A."/>
            <person name="Asiegbu F."/>
            <person name="Belbahri L."/>
            <person name="Bouzid O."/>
            <person name="Broberg A."/>
            <person name="Canback B."/>
            <person name="Coutinho P.M."/>
            <person name="Cullen D."/>
            <person name="Dalman K."/>
            <person name="Deflorio G."/>
            <person name="van Diepen L.T."/>
            <person name="Dunand C."/>
            <person name="Duplessis S."/>
            <person name="Durling M."/>
            <person name="Gonthier P."/>
            <person name="Grimwood J."/>
            <person name="Fossdal C.G."/>
            <person name="Hansson D."/>
            <person name="Henrissat B."/>
            <person name="Hietala A."/>
            <person name="Himmelstrand K."/>
            <person name="Hoffmeister D."/>
            <person name="Hogberg N."/>
            <person name="James T.Y."/>
            <person name="Karlsson M."/>
            <person name="Kohler A."/>
            <person name="Kues U."/>
            <person name="Lee Y.H."/>
            <person name="Lin Y.C."/>
            <person name="Lind M."/>
            <person name="Lindquist E."/>
            <person name="Lombard V."/>
            <person name="Lucas S."/>
            <person name="Lunden K."/>
            <person name="Morin E."/>
            <person name="Murat C."/>
            <person name="Park J."/>
            <person name="Raffaello T."/>
            <person name="Rouze P."/>
            <person name="Salamov A."/>
            <person name="Schmutz J."/>
            <person name="Solheim H."/>
            <person name="Stahlberg J."/>
            <person name="Velez H."/>
            <person name="de Vries R.P."/>
            <person name="Wiebenga A."/>
            <person name="Woodward S."/>
            <person name="Yakovlev I."/>
            <person name="Garbelotto M."/>
            <person name="Martin F."/>
            <person name="Grigoriev I.V."/>
            <person name="Stenlid J."/>
        </authorList>
    </citation>
    <scope>NUCLEOTIDE SEQUENCE [LARGE SCALE GENOMIC DNA]</scope>
    <source>
        <strain evidence="6 7">TC 32-1</strain>
    </source>
</reference>
<evidence type="ECO:0000256" key="2">
    <source>
        <dbReference type="ARBA" id="ARBA00022801"/>
    </source>
</evidence>
<feature type="domain" description="Helicase C-terminal" evidence="5">
    <location>
        <begin position="747"/>
        <end position="894"/>
    </location>
</feature>
<keyword evidence="7" id="KW-1185">Reference proteome</keyword>
<name>W4K5T1_HETIT</name>
<dbReference type="GO" id="GO:0015616">
    <property type="term" value="F:DNA translocase activity"/>
    <property type="evidence" value="ECO:0007669"/>
    <property type="project" value="TreeGrafter"/>
</dbReference>
<dbReference type="Pfam" id="PF00176">
    <property type="entry name" value="SNF2-rel_dom"/>
    <property type="match status" value="1"/>
</dbReference>
<dbReference type="InterPro" id="IPR038718">
    <property type="entry name" value="SNF2-like_sf"/>
</dbReference>
<keyword evidence="3" id="KW-0067">ATP-binding</keyword>
<dbReference type="PANTHER" id="PTHR45629:SF7">
    <property type="entry name" value="DNA EXCISION REPAIR PROTEIN ERCC-6-RELATED"/>
    <property type="match status" value="1"/>
</dbReference>
<dbReference type="PANTHER" id="PTHR45629">
    <property type="entry name" value="SNF2/RAD54 FAMILY MEMBER"/>
    <property type="match status" value="1"/>
</dbReference>
<dbReference type="SUPFAM" id="SSF52540">
    <property type="entry name" value="P-loop containing nucleoside triphosphate hydrolases"/>
    <property type="match status" value="2"/>
</dbReference>
<dbReference type="EMBL" id="KI925459">
    <property type="protein sequence ID" value="ETW80710.1"/>
    <property type="molecule type" value="Genomic_DNA"/>
</dbReference>
<evidence type="ECO:0000313" key="6">
    <source>
        <dbReference type="EMBL" id="ETW80710.1"/>
    </source>
</evidence>
<dbReference type="CDD" id="cd18004">
    <property type="entry name" value="DEXHc_RAD54"/>
    <property type="match status" value="1"/>
</dbReference>
<evidence type="ECO:0000256" key="3">
    <source>
        <dbReference type="ARBA" id="ARBA00022840"/>
    </source>
</evidence>
<evidence type="ECO:0000313" key="7">
    <source>
        <dbReference type="Proteomes" id="UP000030671"/>
    </source>
</evidence>
<dbReference type="GO" id="GO:0005634">
    <property type="term" value="C:nucleus"/>
    <property type="evidence" value="ECO:0007669"/>
    <property type="project" value="TreeGrafter"/>
</dbReference>
<dbReference type="InterPro" id="IPR027417">
    <property type="entry name" value="P-loop_NTPase"/>
</dbReference>
<feature type="domain" description="Helicase ATP-binding" evidence="4">
    <location>
        <begin position="419"/>
        <end position="583"/>
    </location>
</feature>
<dbReference type="GO" id="GO:0005524">
    <property type="term" value="F:ATP binding"/>
    <property type="evidence" value="ECO:0007669"/>
    <property type="project" value="InterPro"/>
</dbReference>
<dbReference type="OrthoDB" id="413460at2759"/>
<dbReference type="Gene3D" id="1.20.120.850">
    <property type="entry name" value="SWI2/SNF2 ATPases, N-terminal domain"/>
    <property type="match status" value="1"/>
</dbReference>
<evidence type="ECO:0000259" key="4">
    <source>
        <dbReference type="PROSITE" id="PS51192"/>
    </source>
</evidence>
<evidence type="ECO:0000259" key="5">
    <source>
        <dbReference type="PROSITE" id="PS51194"/>
    </source>
</evidence>
<gene>
    <name evidence="6" type="ORF">HETIRDRAFT_123162</name>
</gene>
<dbReference type="GO" id="GO:0007131">
    <property type="term" value="P:reciprocal meiotic recombination"/>
    <property type="evidence" value="ECO:0007669"/>
    <property type="project" value="TreeGrafter"/>
</dbReference>
<dbReference type="InterPro" id="IPR014001">
    <property type="entry name" value="Helicase_ATP-bd"/>
</dbReference>
<sequence>MSYFQMPAHTSTVSLKRKSDVEYSSRKRQIIDTDEQDSHANTGVGERYWMVQWRAPQSKKHKTWQGDGILVVNGPRATLLDQDGKLLTTGKTGSQTISEDAEVHIGNKELQIDRVVSRSEYMSGKCFGRNAINASEGPSTTNLGTFAKKFVPLKPVAMNASRAIAAGPGSKKKGIELEPVNLMSGTQHSPASGPSQEKVLEQSWTANWRKPQQKKYKTWEGDAYVIFRDGKLTLISEIGKVLGTKSWEGLRLYSGHIMYIGGREIQLDAQIPSHRLPTITGMSPEMENGCDIEPAESLSADIVSPFLVQARASVLQSPIKNSSSSIKQFIPPTSFYGKPSPKLRAKGPLHDPEMEGAVVMKAPTPEHIARNNKKNLSVVPVVIDPILARRLRPHQVEGSFHNGSSADMCVKFMYECVMGLREHDGQGCILADEMGMGKTLQTISLVWTLLRQNPYAGAGPVVGKVLIVCPVTLITNWKNEFHKWLGRDRVGIFTGDKNKSTIKQFINSKIHHVLIIGYERLRSVMPPIGLIIADEGHRLKSANNKTSTMFEALKTQRRIILSGTPIQNDLSEFHAMADFCNPGLLDDYSKFRRNYETPILRSRAPGCSAKEAEIGESRSAQLQAMSRSFVLRRDATILKNYLPPKNEYVVFVTPTALQLSIFSKILNPDKLDNIIQDSTAESLALINMLTKISNSPILLKAVADKAKSKVNHSGDNVAKTTVVQEAVKLLPEGARVEDVSLSGKLAALANLLRLIRKNTDEKCIIVSHYTSTLNIIEAFCKKKSYTYLRLDGQTPAPKRQEHVNTFNKTVQERCFIFLLSSKAGGVGLNLIGASRLCLIDSDWNPSDGQKREVFIYRFLTAGTIDEKIYQRQVTKLGLSSTLIGNGKSESKSDSFTSKELRDIFTIHPHTTCHTHDLLECTCDRDDVSAGDIDLTTSDIIVDDEDVNMTSGFTAASNIKVDKIDRAYMKKKKADLAALGEWKHINCLQAGARDNIKDEILRRLLTVDDVPGGTLSFLFERGSIVSMDDDESERDDSQ</sequence>
<proteinExistence type="predicted"/>
<dbReference type="KEGG" id="hir:HETIRDRAFT_123162"/>
<dbReference type="InParanoid" id="W4K5T1"/>
<dbReference type="InterPro" id="IPR050496">
    <property type="entry name" value="SNF2_RAD54_helicase_repair"/>
</dbReference>
<evidence type="ECO:0000256" key="1">
    <source>
        <dbReference type="ARBA" id="ARBA00022741"/>
    </source>
</evidence>
<keyword evidence="1" id="KW-0547">Nucleotide-binding</keyword>
<dbReference type="Proteomes" id="UP000030671">
    <property type="component" value="Unassembled WGS sequence"/>
</dbReference>
<dbReference type="SMART" id="SM00487">
    <property type="entry name" value="DEXDc"/>
    <property type="match status" value="1"/>
</dbReference>
<protein>
    <recommendedName>
        <fullName evidence="8">DNA repair and recombination protein RAD54B</fullName>
    </recommendedName>
</protein>
<dbReference type="RefSeq" id="XP_009547426.1">
    <property type="nucleotide sequence ID" value="XM_009549131.1"/>
</dbReference>
<dbReference type="Gene3D" id="3.40.50.10810">
    <property type="entry name" value="Tandem AAA-ATPase domain"/>
    <property type="match status" value="1"/>
</dbReference>
<dbReference type="InterPro" id="IPR000330">
    <property type="entry name" value="SNF2_N"/>
</dbReference>
<organism evidence="6 7">
    <name type="scientific">Heterobasidion irregulare (strain TC 32-1)</name>
    <dbReference type="NCBI Taxonomy" id="747525"/>
    <lineage>
        <taxon>Eukaryota</taxon>
        <taxon>Fungi</taxon>
        <taxon>Dikarya</taxon>
        <taxon>Basidiomycota</taxon>
        <taxon>Agaricomycotina</taxon>
        <taxon>Agaricomycetes</taxon>
        <taxon>Russulales</taxon>
        <taxon>Bondarzewiaceae</taxon>
        <taxon>Heterobasidion</taxon>
        <taxon>Heterobasidion annosum species complex</taxon>
    </lineage>
</organism>
<dbReference type="HOGENOM" id="CLU_000315_10_1_1"/>